<dbReference type="EMBL" id="HACG01010823">
    <property type="protein sequence ID" value="CEK57688.1"/>
    <property type="molecule type" value="Transcribed_RNA"/>
</dbReference>
<dbReference type="AlphaFoldDB" id="A0A0B6YN66"/>
<proteinExistence type="predicted"/>
<name>A0A0B6YN66_9EUPU</name>
<protein>
    <submittedName>
        <fullName evidence="1">Uncharacterized protein</fullName>
    </submittedName>
</protein>
<evidence type="ECO:0000313" key="1">
    <source>
        <dbReference type="EMBL" id="CEK57688.1"/>
    </source>
</evidence>
<organism evidence="1">
    <name type="scientific">Arion vulgaris</name>
    <dbReference type="NCBI Taxonomy" id="1028688"/>
    <lineage>
        <taxon>Eukaryota</taxon>
        <taxon>Metazoa</taxon>
        <taxon>Spiralia</taxon>
        <taxon>Lophotrochozoa</taxon>
        <taxon>Mollusca</taxon>
        <taxon>Gastropoda</taxon>
        <taxon>Heterobranchia</taxon>
        <taxon>Euthyneura</taxon>
        <taxon>Panpulmonata</taxon>
        <taxon>Eupulmonata</taxon>
        <taxon>Stylommatophora</taxon>
        <taxon>Helicina</taxon>
        <taxon>Arionoidea</taxon>
        <taxon>Arionidae</taxon>
        <taxon>Arion</taxon>
    </lineage>
</organism>
<gene>
    <name evidence="1" type="primary">ORF30823</name>
</gene>
<sequence length="50" mass="6079">MGPIGTARRENLERNTSRYINQHRMGVPFSLNTLRYMFRRRFRAIMNMCD</sequence>
<feature type="non-terminal residue" evidence="1">
    <location>
        <position position="50"/>
    </location>
</feature>
<accession>A0A0B6YN66</accession>
<reference evidence="1" key="1">
    <citation type="submission" date="2014-12" db="EMBL/GenBank/DDBJ databases">
        <title>Insight into the proteome of Arion vulgaris.</title>
        <authorList>
            <person name="Aradska J."/>
            <person name="Bulat T."/>
            <person name="Smidak R."/>
            <person name="Sarate P."/>
            <person name="Gangsoo J."/>
            <person name="Sialana F."/>
            <person name="Bilban M."/>
            <person name="Lubec G."/>
        </authorList>
    </citation>
    <scope>NUCLEOTIDE SEQUENCE</scope>
    <source>
        <tissue evidence="1">Skin</tissue>
    </source>
</reference>